<dbReference type="AlphaFoldDB" id="A0A318TSU8"/>
<gene>
    <name evidence="3" type="ORF">BJ095_10329</name>
</gene>
<protein>
    <submittedName>
        <fullName evidence="3">Regulatory protein YycI of two-component signal transduction system YycFG</fullName>
    </submittedName>
</protein>
<feature type="transmembrane region" description="Helical" evidence="1">
    <location>
        <begin position="9"/>
        <end position="26"/>
    </location>
</feature>
<reference evidence="3 4" key="1">
    <citation type="submission" date="2018-06" db="EMBL/GenBank/DDBJ databases">
        <title>Genomic Encyclopedia of Archaeal and Bacterial Type Strains, Phase II (KMG-II): from individual species to whole genera.</title>
        <authorList>
            <person name="Goeker M."/>
        </authorList>
    </citation>
    <scope>NUCLEOTIDE SEQUENCE [LARGE SCALE GENOMIC DNA]</scope>
    <source>
        <strain evidence="3 4">KACC 16626</strain>
    </source>
</reference>
<dbReference type="Pfam" id="PF09648">
    <property type="entry name" value="YycI"/>
    <property type="match status" value="1"/>
</dbReference>
<dbReference type="Gene3D" id="2.40.128.690">
    <property type="entry name" value="YycH protein, domain 3-like"/>
    <property type="match status" value="1"/>
</dbReference>
<dbReference type="InterPro" id="IPR018604">
    <property type="entry name" value="YycI-like"/>
</dbReference>
<evidence type="ECO:0000313" key="3">
    <source>
        <dbReference type="EMBL" id="PYF07862.1"/>
    </source>
</evidence>
<evidence type="ECO:0000256" key="1">
    <source>
        <dbReference type="SAM" id="Phobius"/>
    </source>
</evidence>
<dbReference type="RefSeq" id="WP_107932067.1">
    <property type="nucleotide sequence ID" value="NZ_PYWJ01000002.1"/>
</dbReference>
<accession>A0A318TSU8</accession>
<keyword evidence="1" id="KW-0812">Transmembrane</keyword>
<keyword evidence="1" id="KW-0472">Membrane</keyword>
<name>A0A318TSU8_9BACL</name>
<dbReference type="EMBL" id="QJTJ01000003">
    <property type="protein sequence ID" value="PYF07862.1"/>
    <property type="molecule type" value="Genomic_DNA"/>
</dbReference>
<dbReference type="Proteomes" id="UP000247416">
    <property type="component" value="Unassembled WGS sequence"/>
</dbReference>
<evidence type="ECO:0000259" key="2">
    <source>
        <dbReference type="Pfam" id="PF09648"/>
    </source>
</evidence>
<sequence length="297" mass="34014">MDWSKSKSIFIVVFLILDVFLYSLYLNRHTEAQLVQRGSSLTQKTIEARLKDDNITYGVLPTNIEKAAYISGKVKNFEQETPKLDNAKNILIDKNKLIVTLKNPVKVKNIDEATSYNDFLKANVYEGASYTLWKIDKENKKATFFQTVNTRTLYYILNGLVEVTWNDQNEIVEYEQTLLEDIGAYEEEKVLTTPLRAIQTIYNKGLLSPNSTITEVNLGYTTLVQFTQTQVFVPTWELQVQTEDEGQKEYFVNAVQGGILDLTLDASKVEEVEEAVEEAITDDYEINLDAENDKSRE</sequence>
<dbReference type="GO" id="GO:0016020">
    <property type="term" value="C:membrane"/>
    <property type="evidence" value="ECO:0007669"/>
    <property type="project" value="InterPro"/>
</dbReference>
<keyword evidence="4" id="KW-1185">Reference proteome</keyword>
<feature type="domain" description="Regulatory protein YycH-like" evidence="2">
    <location>
        <begin position="40"/>
        <end position="255"/>
    </location>
</feature>
<dbReference type="OrthoDB" id="2388036at2"/>
<evidence type="ECO:0000313" key="4">
    <source>
        <dbReference type="Proteomes" id="UP000247416"/>
    </source>
</evidence>
<organism evidence="3 4">
    <name type="scientific">Ureibacillus chungkukjangi</name>
    <dbReference type="NCBI Taxonomy" id="1202712"/>
    <lineage>
        <taxon>Bacteria</taxon>
        <taxon>Bacillati</taxon>
        <taxon>Bacillota</taxon>
        <taxon>Bacilli</taxon>
        <taxon>Bacillales</taxon>
        <taxon>Caryophanaceae</taxon>
        <taxon>Ureibacillus</taxon>
    </lineage>
</organism>
<proteinExistence type="predicted"/>
<keyword evidence="1" id="KW-1133">Transmembrane helix</keyword>
<comment type="caution">
    <text evidence="3">The sequence shown here is derived from an EMBL/GenBank/DDBJ whole genome shotgun (WGS) entry which is preliminary data.</text>
</comment>